<dbReference type="FunFam" id="2.60.40.10:FF:000211">
    <property type="entry name" value="Obscurin-like protein 1"/>
    <property type="match status" value="6"/>
</dbReference>
<dbReference type="FunFam" id="2.60.40.10:FF:001084">
    <property type="entry name" value="obscurin-like isoform X3"/>
    <property type="match status" value="2"/>
</dbReference>
<dbReference type="EMBL" id="VWPO01002614">
    <property type="protein sequence ID" value="NXY76095.1"/>
    <property type="molecule type" value="Genomic_DNA"/>
</dbReference>
<feature type="domain" description="Ig-like" evidence="15">
    <location>
        <begin position="1838"/>
        <end position="1912"/>
    </location>
</feature>
<protein>
    <recommendedName>
        <fullName evidence="14">Obscurin-like protein 1</fullName>
    </recommendedName>
</protein>
<feature type="domain" description="Ig-like" evidence="15">
    <location>
        <begin position="114"/>
        <end position="201"/>
    </location>
</feature>
<evidence type="ECO:0000313" key="17">
    <source>
        <dbReference type="EMBL" id="NXY76095.1"/>
    </source>
</evidence>
<feature type="domain" description="Ig-like" evidence="15">
    <location>
        <begin position="720"/>
        <end position="806"/>
    </location>
</feature>
<dbReference type="GO" id="GO:0007030">
    <property type="term" value="P:Golgi organization"/>
    <property type="evidence" value="ECO:0007669"/>
    <property type="project" value="UniProtKB-ARBA"/>
</dbReference>
<evidence type="ECO:0000256" key="7">
    <source>
        <dbReference type="ARBA" id="ARBA00022737"/>
    </source>
</evidence>
<name>A0A7L4MHE0_GLAPT</name>
<evidence type="ECO:0000256" key="14">
    <source>
        <dbReference type="ARBA" id="ARBA00067525"/>
    </source>
</evidence>
<dbReference type="SMART" id="SM00408">
    <property type="entry name" value="IGc2"/>
    <property type="match status" value="14"/>
</dbReference>
<dbReference type="SMART" id="SM00409">
    <property type="entry name" value="IG"/>
    <property type="match status" value="19"/>
</dbReference>
<evidence type="ECO:0000256" key="8">
    <source>
        <dbReference type="ARBA" id="ARBA00023034"/>
    </source>
</evidence>
<dbReference type="FunFam" id="2.60.40.10:FF:001652">
    <property type="entry name" value="Uncharacterized protein"/>
    <property type="match status" value="1"/>
</dbReference>
<feature type="domain" description="Ig-like" evidence="15">
    <location>
        <begin position="1391"/>
        <end position="1573"/>
    </location>
</feature>
<evidence type="ECO:0000256" key="6">
    <source>
        <dbReference type="ARBA" id="ARBA00022553"/>
    </source>
</evidence>
<keyword evidence="18" id="KW-1185">Reference proteome</keyword>
<dbReference type="FunFam" id="2.60.40.10:FF:000464">
    <property type="entry name" value="Putative obscurin-like protein 1"/>
    <property type="match status" value="1"/>
</dbReference>
<feature type="domain" description="Ig-like" evidence="15">
    <location>
        <begin position="1659"/>
        <end position="1751"/>
    </location>
</feature>
<evidence type="ECO:0000256" key="2">
    <source>
        <dbReference type="ARBA" id="ARBA00004555"/>
    </source>
</evidence>
<evidence type="ECO:0000256" key="3">
    <source>
        <dbReference type="ARBA" id="ARBA00004556"/>
    </source>
</evidence>
<comment type="function">
    <text evidence="12">Core component of the 3M complex, a complex required to regulate microtubule dynamics and genome integrity. It is unclear how the 3M complex regulates microtubules, it could act by controlling the level of a microtubule stabilizer. Acts as a regulator of the Cul7-RING(FBXW8) ubiquitin-protein ligase, playing a critical role in the ubiquitin ligase pathway that regulates Golgi morphogenesis and dendrite patterning in brain. Required to localize CUL7 to the Golgi apparatus in neurons.</text>
</comment>
<feature type="domain" description="Ig-like" evidence="15">
    <location>
        <begin position="1758"/>
        <end position="1805"/>
    </location>
</feature>
<dbReference type="PROSITE" id="PS50835">
    <property type="entry name" value="IG_LIKE"/>
    <property type="match status" value="15"/>
</dbReference>
<evidence type="ECO:0000256" key="13">
    <source>
        <dbReference type="ARBA" id="ARBA00063153"/>
    </source>
</evidence>
<proteinExistence type="inferred from homology"/>
<comment type="similarity">
    <text evidence="4">Belongs to the protein kinase superfamily. CAMK Ser/Thr protein kinase family.</text>
</comment>
<dbReference type="PANTHER" id="PTHR35971">
    <property type="entry name" value="SI:DKEY-31G6.6"/>
    <property type="match status" value="1"/>
</dbReference>
<dbReference type="Gene3D" id="2.60.40.10">
    <property type="entry name" value="Immunoglobulins"/>
    <property type="match status" value="20"/>
</dbReference>
<feature type="domain" description="Ig-like" evidence="15">
    <location>
        <begin position="349"/>
        <end position="431"/>
    </location>
</feature>
<dbReference type="CDD" id="cd00096">
    <property type="entry name" value="Ig"/>
    <property type="match status" value="1"/>
</dbReference>
<dbReference type="InterPro" id="IPR013783">
    <property type="entry name" value="Ig-like_fold"/>
</dbReference>
<keyword evidence="10" id="KW-0539">Nucleus</keyword>
<dbReference type="FunFam" id="2.60.40.10:FF:000241">
    <property type="entry name" value="obscurin-like protein 1 isoform X2"/>
    <property type="match status" value="3"/>
</dbReference>
<feature type="domain" description="Ig-like" evidence="15">
    <location>
        <begin position="1111"/>
        <end position="1201"/>
    </location>
</feature>
<feature type="non-terminal residue" evidence="17">
    <location>
        <position position="1926"/>
    </location>
</feature>
<evidence type="ECO:0000256" key="9">
    <source>
        <dbReference type="ARBA" id="ARBA00023157"/>
    </source>
</evidence>
<dbReference type="InterPro" id="IPR003599">
    <property type="entry name" value="Ig_sub"/>
</dbReference>
<sequence length="1926" mass="211406">MEGFGGAPRFLAYPRAFTVQSGTDAVLSCQITGDPQPSILWEKDKTPIEPSGRFQVEAKGDLYSLLVSRATPQDSGLYICKARNSVGETYAAATLKVEAGEPLQEDGCSGDEAPTFLVAPSSTRVCRGEDVMFTCRVSGQPCPVLEWEKDGRKLSDLFESSHFAVGKEPEDWHFLKLFGTRPPDGGVYVCRARSGSREALAAAVLLVEPQAPPEGVPNGCPADGPQLLAERQQRRRRHVAGCHTGPDTRLPNGVVPGAKAFAVSAGKHAKFRCYVTGKPKPEIIWQKDGEPLVPGRRHLVYEDREGYFILKVLYCKPQDQGLYVCTASNTAGQTLSAVQLQVKEHRLRFQVQLVDVEVAEREDAVLECQVPLETIPTAWYLEDKELQPSHKYVMEERGVVRRLTIRDARTDDDGIYLCQMKDKGRSIAEVSVRGVITKRLPRKLDVMEGENAVFCVETREALEGICWSRDGLQLRESPHTVLKSFGRTHVLVLVHVTRQDAGIISFAIGESQTSSQLRVKCVKRDPPSAPVAAEMSVAESNAALLTWCPAPDAHLRPPGRYLLERREVAGGEWVQCLATDLPGCVRVLGDSVPREADYCFRVCAANEHGRSCPVEFPGSVHLAPAARLERGLQDVRVRDGEDVRFSLELSAAVQGAWFLNGARLGEEEEDAAGGRCSVQRRGTEHSLLIRGARLAESGAQVTFVSGSVRDSATLQVEEAPVRIVASNEEAPHAYMAGQRVELWCQLSRPEAPVHWYKDGEEVEEGESLVLEQEGPRCRLVLPCARPQDAGEFVCDAGGDSVFYTVTVAEAPVRIVASNEEAPHTYMTGQRVELWCQLSRPEAPVHWYKDGEEVEEGESLVLEQEGPRCRLVLPCARPQDAGEFVCDAGGDSVFYTVTVAAPQVRIAPVPDAQQLQEVLAGLPVLLECQVSPPEAPVRWLKDGEAVVPTKVLAICSEGCSRRLHIPAAAPSDSGTYTCDAGDDAASFRVTVSGELPGGCPSSCGAQPPTRLSPAMCSPSEAPVRIVGSNKESPHTYVAGQRVELWCQLSHLVAPVHWYKDGEEVEEGENLVLAQERLRCRLVLPCARPQDTGEFMCDAGDASVSYHVLVTEPPVRILHPPQRSLELPAQAPGRVELRCELSVPDAPVRWFKDGLEVDETDNLLLLAEGAWRCLLIPRSSAEDTGEYICETKDEAVSFDVKVSELPVRILQPLRPPPVVTVSPGETVTLGCELSRADAPTAAVQWQKDGQTLHSGGRLLVCSEGPARSLTIKQAELGDGGIFLCDAGDDEVYFTLRVKGEPGELRVKFLRGLSDVRARQGERAVLWCELCKARGDVVWRKDGRALAPGPRRQMMAEGRERSLVLSRVEPGDAGEYCCESNDDRTLAMLTVQVPRVVEIVTELQNLTVLEGEDATFKCLVSPEDVAVTWQLNGQPIVPGERLLVTRSRLCHSLTLRQCQPGDAGTVMANAEGLVTTARLNVQEAQVLFVRKLRDVVAEEQGDACLEVEVSHEAAEVQWLKQGVLLQPGSKYQLEESGCRRTLTIRCLGPADRGTYRCESLHDRTQAKLCVEPRKVSIRTPLVDVETFEKETATFHLELSHPSVPGVWTRDGIRVKPSGTCRISATGCGHSLTLERLALEDSGTVTFTADNLRCSARLLVREPPVTMVRVLRDLGVPETGVASFECELSRPSAEVKWFKDGQELRPGPHCRIYSAGRRRLLQLSRCELADAGTYTCDAGDCRASATLHVQERQVRIVQDLQDTQVREGDNAVFTCEASHGDVKGEWFRDGEKIKVSSTVKIRQEGTRHCLLLCGVCPEDAGLIRFSAGTATSEASLRVEALPIRIVKPLRDKTVLARHKATLECTVSHARGRVRWLRGDTEIFAGDKYEICNLDCYRTLIIHRVGPEDEDSYTCDAFDDRSTARLLVEGE</sequence>
<dbReference type="InterPro" id="IPR007110">
    <property type="entry name" value="Ig-like_dom"/>
</dbReference>
<evidence type="ECO:0000256" key="12">
    <source>
        <dbReference type="ARBA" id="ARBA00057297"/>
    </source>
</evidence>
<feature type="domain" description="Ig-like" evidence="15">
    <location>
        <begin position="1204"/>
        <end position="1292"/>
    </location>
</feature>
<gene>
    <name evidence="17" type="primary">Obsl1</name>
    <name evidence="17" type="ORF">GLAPRA_R07820</name>
</gene>
<dbReference type="SUPFAM" id="SSF48726">
    <property type="entry name" value="Immunoglobulin"/>
    <property type="match status" value="19"/>
</dbReference>
<dbReference type="FunFam" id="2.60.40.10:FF:000050">
    <property type="entry name" value="Titin isoform B"/>
    <property type="match status" value="1"/>
</dbReference>
<dbReference type="GO" id="GO:0050775">
    <property type="term" value="P:positive regulation of dendrite morphogenesis"/>
    <property type="evidence" value="ECO:0007669"/>
    <property type="project" value="UniProtKB-ARBA"/>
</dbReference>
<dbReference type="PROSITE" id="PS50853">
    <property type="entry name" value="FN3"/>
    <property type="match status" value="1"/>
</dbReference>
<dbReference type="CDD" id="cd00063">
    <property type="entry name" value="FN3"/>
    <property type="match status" value="1"/>
</dbReference>
<dbReference type="FunFam" id="2.60.40.10:FF:000393">
    <property type="entry name" value="Putative obscurin-like protein 1"/>
    <property type="match status" value="1"/>
</dbReference>
<dbReference type="PANTHER" id="PTHR35971:SF5">
    <property type="entry name" value="OBSCURIN LIKE CYTOSKELETAL ADAPTOR 1"/>
    <property type="match status" value="1"/>
</dbReference>
<dbReference type="InterPro" id="IPR013098">
    <property type="entry name" value="Ig_I-set"/>
</dbReference>
<comment type="caution">
    <text evidence="17">The sequence shown here is derived from an EMBL/GenBank/DDBJ whole genome shotgun (WGS) entry which is preliminary data.</text>
</comment>
<dbReference type="InterPro" id="IPR036179">
    <property type="entry name" value="Ig-like_dom_sf"/>
</dbReference>
<feature type="domain" description="Ig-like" evidence="15">
    <location>
        <begin position="1017"/>
        <end position="1109"/>
    </location>
</feature>
<evidence type="ECO:0000259" key="16">
    <source>
        <dbReference type="PROSITE" id="PS50853"/>
    </source>
</evidence>
<organism evidence="17 18">
    <name type="scientific">Glareola pratincola</name>
    <name type="common">Collared pratincole</name>
    <name type="synonym">Hirundo pratincola</name>
    <dbReference type="NCBI Taxonomy" id="43316"/>
    <lineage>
        <taxon>Eukaryota</taxon>
        <taxon>Metazoa</taxon>
        <taxon>Chordata</taxon>
        <taxon>Craniata</taxon>
        <taxon>Vertebrata</taxon>
        <taxon>Euteleostomi</taxon>
        <taxon>Archelosauria</taxon>
        <taxon>Archosauria</taxon>
        <taxon>Dinosauria</taxon>
        <taxon>Saurischia</taxon>
        <taxon>Theropoda</taxon>
        <taxon>Coelurosauria</taxon>
        <taxon>Aves</taxon>
        <taxon>Neognathae</taxon>
        <taxon>Neoaves</taxon>
        <taxon>Charadriiformes</taxon>
        <taxon>Glareolidae</taxon>
        <taxon>Glareola</taxon>
    </lineage>
</organism>
<feature type="domain" description="Ig-like" evidence="15">
    <location>
        <begin position="251"/>
        <end position="336"/>
    </location>
</feature>
<keyword evidence="7" id="KW-0677">Repeat</keyword>
<dbReference type="SUPFAM" id="SSF49265">
    <property type="entry name" value="Fibronectin type III"/>
    <property type="match status" value="1"/>
</dbReference>
<dbReference type="Proteomes" id="UP000583049">
    <property type="component" value="Unassembled WGS sequence"/>
</dbReference>
<dbReference type="FunFam" id="2.60.40.10:FF:000502">
    <property type="entry name" value="obscurin-like protein 1 isoform X2"/>
    <property type="match status" value="1"/>
</dbReference>
<keyword evidence="8" id="KW-0333">Golgi apparatus</keyword>
<accession>A0A7L4MHE0</accession>
<dbReference type="GO" id="GO:0005634">
    <property type="term" value="C:nucleus"/>
    <property type="evidence" value="ECO:0007669"/>
    <property type="project" value="UniProtKB-SubCell"/>
</dbReference>
<evidence type="ECO:0000256" key="11">
    <source>
        <dbReference type="ARBA" id="ARBA00023319"/>
    </source>
</evidence>
<feature type="non-terminal residue" evidence="17">
    <location>
        <position position="1"/>
    </location>
</feature>
<evidence type="ECO:0000259" key="15">
    <source>
        <dbReference type="PROSITE" id="PS50835"/>
    </source>
</evidence>
<evidence type="ECO:0000256" key="1">
    <source>
        <dbReference type="ARBA" id="ARBA00004123"/>
    </source>
</evidence>
<evidence type="ECO:0000313" key="18">
    <source>
        <dbReference type="Proteomes" id="UP000583049"/>
    </source>
</evidence>
<feature type="domain" description="Ig-like" evidence="15">
    <location>
        <begin position="811"/>
        <end position="897"/>
    </location>
</feature>
<comment type="subcellular location">
    <subcellularLocation>
        <location evidence="3">Cytoplasm</location>
        <location evidence="3">Perinuclear region</location>
    </subcellularLocation>
    <subcellularLocation>
        <location evidence="2">Golgi apparatus</location>
    </subcellularLocation>
    <subcellularLocation>
        <location evidence="1">Nucleus</location>
    </subcellularLocation>
</comment>
<keyword evidence="11" id="KW-0393">Immunoglobulin domain</keyword>
<dbReference type="GO" id="GO:0005794">
    <property type="term" value="C:Golgi apparatus"/>
    <property type="evidence" value="ECO:0007669"/>
    <property type="project" value="UniProtKB-SubCell"/>
</dbReference>
<feature type="domain" description="Ig-like" evidence="15">
    <location>
        <begin position="8"/>
        <end position="96"/>
    </location>
</feature>
<keyword evidence="6" id="KW-0597">Phosphoprotein</keyword>
<evidence type="ECO:0000256" key="4">
    <source>
        <dbReference type="ARBA" id="ARBA00006692"/>
    </source>
</evidence>
<comment type="subunit">
    <text evidence="13">Component of the 3M complex, composed of core components CUL7, CCDC8 and OBSL1. Interacts with CCDC8. Interacts with CUL7; the interaction is direct. Interacts with FBXW8. Interacts (via N-terminal Ig-like domain) with TTN/titin (via C-terminal Ig-like domain); the interaction is direct.</text>
</comment>
<dbReference type="InterPro" id="IPR003598">
    <property type="entry name" value="Ig_sub2"/>
</dbReference>
<reference evidence="17 18" key="1">
    <citation type="submission" date="2019-09" db="EMBL/GenBank/DDBJ databases">
        <title>Bird 10,000 Genomes (B10K) Project - Family phase.</title>
        <authorList>
            <person name="Zhang G."/>
        </authorList>
    </citation>
    <scope>NUCLEOTIDE SEQUENCE [LARGE SCALE GENOMIC DNA]</scope>
    <source>
        <strain evidence="17">B10K-CU-031-08</strain>
        <tissue evidence="17">Muscle</tissue>
    </source>
</reference>
<evidence type="ECO:0000256" key="10">
    <source>
        <dbReference type="ARBA" id="ARBA00023242"/>
    </source>
</evidence>
<dbReference type="InterPro" id="IPR036116">
    <property type="entry name" value="FN3_sf"/>
</dbReference>
<dbReference type="GO" id="GO:0048471">
    <property type="term" value="C:perinuclear region of cytoplasm"/>
    <property type="evidence" value="ECO:0007669"/>
    <property type="project" value="UniProtKB-SubCell"/>
</dbReference>
<feature type="domain" description="Fibronectin type-III" evidence="16">
    <location>
        <begin position="526"/>
        <end position="625"/>
    </location>
</feature>
<keyword evidence="5" id="KW-0963">Cytoplasm</keyword>
<feature type="domain" description="Ig-like" evidence="15">
    <location>
        <begin position="901"/>
        <end position="991"/>
    </location>
</feature>
<dbReference type="InterPro" id="IPR003961">
    <property type="entry name" value="FN3_dom"/>
</dbReference>
<feature type="domain" description="Ig-like" evidence="15">
    <location>
        <begin position="1299"/>
        <end position="1387"/>
    </location>
</feature>
<keyword evidence="9" id="KW-1015">Disulfide bond</keyword>
<dbReference type="InterPro" id="IPR052385">
    <property type="entry name" value="Obscurin/Obscurin-like_Reg"/>
</dbReference>
<dbReference type="Pfam" id="PF07679">
    <property type="entry name" value="I-set"/>
    <property type="match status" value="14"/>
</dbReference>
<evidence type="ECO:0000256" key="5">
    <source>
        <dbReference type="ARBA" id="ARBA00022490"/>
    </source>
</evidence>